<dbReference type="InterPro" id="IPR036398">
    <property type="entry name" value="CA_dom_sf"/>
</dbReference>
<dbReference type="PANTHER" id="PTHR18952">
    <property type="entry name" value="CARBONIC ANHYDRASE"/>
    <property type="match status" value="1"/>
</dbReference>
<keyword evidence="6" id="KW-0325">Glycoprotein</keyword>
<dbReference type="Pfam" id="PF00194">
    <property type="entry name" value="Carb_anhydrase"/>
    <property type="match status" value="1"/>
</dbReference>
<evidence type="ECO:0000256" key="8">
    <source>
        <dbReference type="ARBA" id="ARBA00032271"/>
    </source>
</evidence>
<dbReference type="PANTHER" id="PTHR18952:SF95">
    <property type="entry name" value="CARBONIC ANHYDRASE 4"/>
    <property type="match status" value="1"/>
</dbReference>
<evidence type="ECO:0000256" key="9">
    <source>
        <dbReference type="ARBA" id="ARBA00032355"/>
    </source>
</evidence>
<dbReference type="Proteomes" id="UP001279410">
    <property type="component" value="Unassembled WGS sequence"/>
</dbReference>
<accession>A0AAD3M3S3</accession>
<comment type="subcellular location">
    <subcellularLocation>
        <location evidence="1">Cell membrane</location>
        <topology evidence="1">Lipid-anchor</topology>
        <topology evidence="1">GPI-anchor</topology>
    </subcellularLocation>
</comment>
<evidence type="ECO:0000256" key="7">
    <source>
        <dbReference type="ARBA" id="ARBA00023288"/>
    </source>
</evidence>
<dbReference type="PROSITE" id="PS51144">
    <property type="entry name" value="ALPHA_CA_2"/>
    <property type="match status" value="1"/>
</dbReference>
<evidence type="ECO:0000313" key="14">
    <source>
        <dbReference type="Proteomes" id="UP001279410"/>
    </source>
</evidence>
<evidence type="ECO:0000256" key="2">
    <source>
        <dbReference type="ARBA" id="ARBA00010718"/>
    </source>
</evidence>
<dbReference type="EMBL" id="BRZM01000003">
    <property type="protein sequence ID" value="GLD47110.1"/>
    <property type="molecule type" value="Genomic_DNA"/>
</dbReference>
<evidence type="ECO:0000313" key="13">
    <source>
        <dbReference type="EMBL" id="GLD47110.1"/>
    </source>
</evidence>
<dbReference type="GO" id="GO:0008270">
    <property type="term" value="F:zinc ion binding"/>
    <property type="evidence" value="ECO:0007669"/>
    <property type="project" value="InterPro"/>
</dbReference>
<comment type="subunit">
    <text evidence="3">Interacts with SLC4A4.</text>
</comment>
<feature type="domain" description="Alpha-carbonic anhydrase" evidence="12">
    <location>
        <begin position="1"/>
        <end position="125"/>
    </location>
</feature>
<gene>
    <name evidence="13" type="ORF">AKAME5_000135000</name>
</gene>
<evidence type="ECO:0000256" key="5">
    <source>
        <dbReference type="ARBA" id="ARBA00022475"/>
    </source>
</evidence>
<comment type="caution">
    <text evidence="13">The sequence shown here is derived from an EMBL/GenBank/DDBJ whole genome shotgun (WGS) entry which is preliminary data.</text>
</comment>
<evidence type="ECO:0000256" key="4">
    <source>
        <dbReference type="ARBA" id="ARBA00014205"/>
    </source>
</evidence>
<evidence type="ECO:0000259" key="12">
    <source>
        <dbReference type="PROSITE" id="PS51144"/>
    </source>
</evidence>
<evidence type="ECO:0000256" key="10">
    <source>
        <dbReference type="ARBA" id="ARBA00045603"/>
    </source>
</evidence>
<keyword evidence="7" id="KW-0449">Lipoprotein</keyword>
<keyword evidence="6" id="KW-0336">GPI-anchor</keyword>
<dbReference type="GO" id="GO:0004089">
    <property type="term" value="F:carbonate dehydratase activity"/>
    <property type="evidence" value="ECO:0007669"/>
    <property type="project" value="UniProtKB-EC"/>
</dbReference>
<dbReference type="Gene3D" id="3.10.200.10">
    <property type="entry name" value="Alpha carbonic anhydrase"/>
    <property type="match status" value="1"/>
</dbReference>
<evidence type="ECO:0000256" key="1">
    <source>
        <dbReference type="ARBA" id="ARBA00004609"/>
    </source>
</evidence>
<dbReference type="SUPFAM" id="SSF51069">
    <property type="entry name" value="Carbonic anhydrase"/>
    <property type="match status" value="1"/>
</dbReference>
<comment type="catalytic activity">
    <reaction evidence="11">
        <text>hydrogencarbonate + H(+) = CO2 + H2O</text>
        <dbReference type="Rhea" id="RHEA:10748"/>
        <dbReference type="ChEBI" id="CHEBI:15377"/>
        <dbReference type="ChEBI" id="CHEBI:15378"/>
        <dbReference type="ChEBI" id="CHEBI:16526"/>
        <dbReference type="ChEBI" id="CHEBI:17544"/>
        <dbReference type="EC" id="4.2.1.1"/>
    </reaction>
    <physiologicalReaction direction="left-to-right" evidence="11">
        <dbReference type="Rhea" id="RHEA:10749"/>
    </physiologicalReaction>
    <physiologicalReaction direction="right-to-left" evidence="11">
        <dbReference type="Rhea" id="RHEA:10750"/>
    </physiologicalReaction>
</comment>
<evidence type="ECO:0000256" key="3">
    <source>
        <dbReference type="ARBA" id="ARBA00011736"/>
    </source>
</evidence>
<comment type="function">
    <text evidence="10">Catalyzes the reversible hydration of carbon dioxide into bicarbonate and protons and thus is essential to maintaining intracellular and extracellular pH. May stimulate the sodium/bicarbonate transporter activity of SLC4A4 that acts in pH homeostasis. It is essential for acid overload removal from the retina and retina epithelium, and acid release in the choriocapillaris in the choroid.</text>
</comment>
<dbReference type="InterPro" id="IPR001148">
    <property type="entry name" value="CA_dom"/>
</dbReference>
<keyword evidence="5" id="KW-1003">Cell membrane</keyword>
<name>A0AAD3M3S3_LATJO</name>
<evidence type="ECO:0000256" key="11">
    <source>
        <dbReference type="ARBA" id="ARBA00049061"/>
    </source>
</evidence>
<keyword evidence="14" id="KW-1185">Reference proteome</keyword>
<dbReference type="AlphaFoldDB" id="A0AAD3M3S3"/>
<organism evidence="13 14">
    <name type="scientific">Lates japonicus</name>
    <name type="common">Japanese lates</name>
    <dbReference type="NCBI Taxonomy" id="270547"/>
    <lineage>
        <taxon>Eukaryota</taxon>
        <taxon>Metazoa</taxon>
        <taxon>Chordata</taxon>
        <taxon>Craniata</taxon>
        <taxon>Vertebrata</taxon>
        <taxon>Euteleostomi</taxon>
        <taxon>Actinopterygii</taxon>
        <taxon>Neopterygii</taxon>
        <taxon>Teleostei</taxon>
        <taxon>Neoteleostei</taxon>
        <taxon>Acanthomorphata</taxon>
        <taxon>Carangaria</taxon>
        <taxon>Carangaria incertae sedis</taxon>
        <taxon>Centropomidae</taxon>
        <taxon>Lates</taxon>
    </lineage>
</organism>
<dbReference type="GO" id="GO:0098552">
    <property type="term" value="C:side of membrane"/>
    <property type="evidence" value="ECO:0007669"/>
    <property type="project" value="UniProtKB-KW"/>
</dbReference>
<proteinExistence type="inferred from homology"/>
<sequence length="125" mass="13532">MQPLITRSPGISLDCLHKSWRSRSANDGRPALVAAEARQAVQRQFVVGVPHLSTISGGGLPSTYKAVQFHLHWGKNGGPGSEHTIDGEQYPMEIYTSLLSVSLATADPIWAESAPTATRALYRVH</sequence>
<dbReference type="GO" id="GO:0005886">
    <property type="term" value="C:plasma membrane"/>
    <property type="evidence" value="ECO:0007669"/>
    <property type="project" value="UniProtKB-SubCell"/>
</dbReference>
<evidence type="ECO:0000256" key="6">
    <source>
        <dbReference type="ARBA" id="ARBA00022622"/>
    </source>
</evidence>
<comment type="similarity">
    <text evidence="2">Belongs to the alpha-carbonic anhydrase family.</text>
</comment>
<dbReference type="InterPro" id="IPR023561">
    <property type="entry name" value="Carbonic_anhydrase_a-class"/>
</dbReference>
<protein>
    <recommendedName>
        <fullName evidence="4">Carbonic anhydrase 4</fullName>
    </recommendedName>
    <alternativeName>
        <fullName evidence="9">Carbonate dehydratase IV</fullName>
    </alternativeName>
    <alternativeName>
        <fullName evidence="8">Carbonic anhydrase IV</fullName>
    </alternativeName>
</protein>
<keyword evidence="6" id="KW-0472">Membrane</keyword>
<reference evidence="13" key="1">
    <citation type="submission" date="2022-08" db="EMBL/GenBank/DDBJ databases">
        <title>Genome sequencing of akame (Lates japonicus).</title>
        <authorList>
            <person name="Hashiguchi Y."/>
            <person name="Takahashi H."/>
        </authorList>
    </citation>
    <scope>NUCLEOTIDE SEQUENCE</scope>
    <source>
        <strain evidence="13">Kochi</strain>
    </source>
</reference>